<evidence type="ECO:0000256" key="5">
    <source>
        <dbReference type="ARBA" id="ARBA00023043"/>
    </source>
</evidence>
<reference evidence="11 12" key="1">
    <citation type="journal article" date="2014" name="Genome Biol. Evol.">
        <title>The secreted proteins of Achlya hypogyna and Thraustotheca clavata identify the ancestral oomycete secretome and reveal gene acquisitions by horizontal gene transfer.</title>
        <authorList>
            <person name="Misner I."/>
            <person name="Blouin N."/>
            <person name="Leonard G."/>
            <person name="Richards T.A."/>
            <person name="Lane C.E."/>
        </authorList>
    </citation>
    <scope>NUCLEOTIDE SEQUENCE [LARGE SCALE GENOMIC DNA]</scope>
    <source>
        <strain evidence="11 12">ATCC 34112</strain>
    </source>
</reference>
<dbReference type="SMART" id="SM00248">
    <property type="entry name" value="ANK"/>
    <property type="match status" value="7"/>
</dbReference>
<proteinExistence type="predicted"/>
<evidence type="ECO:0000256" key="1">
    <source>
        <dbReference type="ARBA" id="ARBA00004141"/>
    </source>
</evidence>
<evidence type="ECO:0000256" key="9">
    <source>
        <dbReference type="SAM" id="Phobius"/>
    </source>
</evidence>
<evidence type="ECO:0000256" key="6">
    <source>
        <dbReference type="ARBA" id="ARBA00023136"/>
    </source>
</evidence>
<dbReference type="PANTHER" id="PTHR24193">
    <property type="entry name" value="ANKYRIN REPEAT PROTEIN"/>
    <property type="match status" value="1"/>
</dbReference>
<feature type="transmembrane region" description="Helical" evidence="9">
    <location>
        <begin position="624"/>
        <end position="646"/>
    </location>
</feature>
<feature type="transmembrane region" description="Helical" evidence="9">
    <location>
        <begin position="698"/>
        <end position="719"/>
    </location>
</feature>
<dbReference type="InterPro" id="IPR005821">
    <property type="entry name" value="Ion_trans_dom"/>
</dbReference>
<protein>
    <recommendedName>
        <fullName evidence="10">Ion transport domain-containing protein</fullName>
    </recommendedName>
</protein>
<feature type="transmembrane region" description="Helical" evidence="9">
    <location>
        <begin position="726"/>
        <end position="747"/>
    </location>
</feature>
<feature type="repeat" description="ANK" evidence="7">
    <location>
        <begin position="183"/>
        <end position="210"/>
    </location>
</feature>
<dbReference type="InterPro" id="IPR050663">
    <property type="entry name" value="Ankyrin-SOCS_Box"/>
</dbReference>
<dbReference type="GO" id="GO:0005216">
    <property type="term" value="F:monoatomic ion channel activity"/>
    <property type="evidence" value="ECO:0007669"/>
    <property type="project" value="InterPro"/>
</dbReference>
<keyword evidence="3" id="KW-0677">Repeat</keyword>
<keyword evidence="8" id="KW-0175">Coiled coil</keyword>
<feature type="transmembrane region" description="Helical" evidence="9">
    <location>
        <begin position="424"/>
        <end position="446"/>
    </location>
</feature>
<feature type="domain" description="Ion transport" evidence="10">
    <location>
        <begin position="588"/>
        <end position="757"/>
    </location>
</feature>
<keyword evidence="4 9" id="KW-1133">Transmembrane helix</keyword>
<feature type="repeat" description="ANK" evidence="7">
    <location>
        <begin position="116"/>
        <end position="136"/>
    </location>
</feature>
<feature type="coiled-coil region" evidence="8">
    <location>
        <begin position="828"/>
        <end position="862"/>
    </location>
</feature>
<dbReference type="GO" id="GO:0016020">
    <property type="term" value="C:membrane"/>
    <property type="evidence" value="ECO:0007669"/>
    <property type="project" value="UniProtKB-SubCell"/>
</dbReference>
<feature type="transmembrane region" description="Helical" evidence="9">
    <location>
        <begin position="667"/>
        <end position="686"/>
    </location>
</feature>
<dbReference type="GO" id="GO:0000976">
    <property type="term" value="F:transcription cis-regulatory region binding"/>
    <property type="evidence" value="ECO:0007669"/>
    <property type="project" value="TreeGrafter"/>
</dbReference>
<organism evidence="11 12">
    <name type="scientific">Thraustotheca clavata</name>
    <dbReference type="NCBI Taxonomy" id="74557"/>
    <lineage>
        <taxon>Eukaryota</taxon>
        <taxon>Sar</taxon>
        <taxon>Stramenopiles</taxon>
        <taxon>Oomycota</taxon>
        <taxon>Saprolegniomycetes</taxon>
        <taxon>Saprolegniales</taxon>
        <taxon>Achlyaceae</taxon>
        <taxon>Thraustotheca</taxon>
    </lineage>
</organism>
<dbReference type="PROSITE" id="PS50088">
    <property type="entry name" value="ANK_REPEAT"/>
    <property type="match status" value="3"/>
</dbReference>
<comment type="subcellular location">
    <subcellularLocation>
        <location evidence="1">Membrane</location>
        <topology evidence="1">Multi-pass membrane protein</topology>
    </subcellularLocation>
</comment>
<evidence type="ECO:0000256" key="3">
    <source>
        <dbReference type="ARBA" id="ARBA00022737"/>
    </source>
</evidence>
<evidence type="ECO:0000313" key="11">
    <source>
        <dbReference type="EMBL" id="OQR95575.1"/>
    </source>
</evidence>
<dbReference type="Pfam" id="PF12796">
    <property type="entry name" value="Ank_2"/>
    <property type="match status" value="1"/>
</dbReference>
<name>A0A1V9ZC49_9STRA</name>
<dbReference type="Gene3D" id="1.25.40.20">
    <property type="entry name" value="Ankyrin repeat-containing domain"/>
    <property type="match status" value="1"/>
</dbReference>
<dbReference type="GO" id="GO:0045944">
    <property type="term" value="P:positive regulation of transcription by RNA polymerase II"/>
    <property type="evidence" value="ECO:0007669"/>
    <property type="project" value="TreeGrafter"/>
</dbReference>
<dbReference type="AlphaFoldDB" id="A0A1V9ZC49"/>
<dbReference type="Proteomes" id="UP000243217">
    <property type="component" value="Unassembled WGS sequence"/>
</dbReference>
<evidence type="ECO:0000313" key="12">
    <source>
        <dbReference type="Proteomes" id="UP000243217"/>
    </source>
</evidence>
<accession>A0A1V9ZC49</accession>
<evidence type="ECO:0000256" key="7">
    <source>
        <dbReference type="PROSITE-ProRule" id="PRU00023"/>
    </source>
</evidence>
<keyword evidence="6 9" id="KW-0472">Membrane</keyword>
<feature type="transmembrane region" description="Helical" evidence="9">
    <location>
        <begin position="537"/>
        <end position="566"/>
    </location>
</feature>
<dbReference type="OrthoDB" id="75473at2759"/>
<evidence type="ECO:0000259" key="10">
    <source>
        <dbReference type="Pfam" id="PF00520"/>
    </source>
</evidence>
<dbReference type="InterPro" id="IPR036770">
    <property type="entry name" value="Ankyrin_rpt-contain_sf"/>
</dbReference>
<dbReference type="Pfam" id="PF00520">
    <property type="entry name" value="Ion_trans"/>
    <property type="match status" value="1"/>
</dbReference>
<evidence type="ECO:0000256" key="4">
    <source>
        <dbReference type="ARBA" id="ARBA00022989"/>
    </source>
</evidence>
<dbReference type="GO" id="GO:0005634">
    <property type="term" value="C:nucleus"/>
    <property type="evidence" value="ECO:0007669"/>
    <property type="project" value="TreeGrafter"/>
</dbReference>
<keyword evidence="12" id="KW-1185">Reference proteome</keyword>
<keyword evidence="2 9" id="KW-0812">Transmembrane</keyword>
<dbReference type="SUPFAM" id="SSF48403">
    <property type="entry name" value="Ankyrin repeat"/>
    <property type="match status" value="1"/>
</dbReference>
<feature type="repeat" description="ANK" evidence="7">
    <location>
        <begin position="150"/>
        <end position="182"/>
    </location>
</feature>
<dbReference type="PROSITE" id="PS50297">
    <property type="entry name" value="ANK_REP_REGION"/>
    <property type="match status" value="3"/>
</dbReference>
<evidence type="ECO:0000256" key="2">
    <source>
        <dbReference type="ARBA" id="ARBA00022692"/>
    </source>
</evidence>
<keyword evidence="5 7" id="KW-0040">ANK repeat</keyword>
<comment type="caution">
    <text evidence="11">The sequence shown here is derived from an EMBL/GenBank/DDBJ whole genome shotgun (WGS) entry which is preliminary data.</text>
</comment>
<gene>
    <name evidence="11" type="ORF">THRCLA_07748</name>
</gene>
<sequence>MNFEILQFLTKNSPEEDVFNFLCALPTLRLKVGNSNNETPNNLILNPGDTLLHIVVKHCGNFSLQCLQLFFRSGYEINEMGADNRTALFAAVEGGFVNNFLLLHDNGADTLAEDSKGVKPIHFAAMHGQLDVVRYLCEVAKFPIHTPSRCTRTALHYAVENNHKDVVGFLIKCGSNVNAQDSKSITPLHLVKLHETFEMTDILLESGANILPDINGNNFLHLIAENNNYKLLELMMKSGIHKKFGKGFSMVNAYAEMPMHLAARCGSIQVFSLLNNVSLTFYTRLSLFENGNKEYPLIVLLRCELIEIDRNNFNQYLPRCDEMILWDSDLFYQVLKNEPQYAIAFLDSFLKPFIEEDISIAFSHPKLKEMHELLVCLEDSLLAIIIFCYDAQNQQKRVHTIQLLNHSIVKHMMQLKWTSFGRQIYYFQLFASIIFLMTATIEISMARQNTESTIELSTFYINVFIWMELTLISIGAMVLSCFYNKARNIILNCIFGSLDNEENDKSSKHKKSTSYLSLKLAKRKSLANLAYDQDKQVYYVVTIWSVIVIILATFITGILMLAVIVGAERSMTAALDQFLQVNAIMQLTMASGFILWEICQLKGSPSTYLKSFWNYSQLFTHIEYLNFFNSIATFLLYINFLEILRVHEKLAPIISMALEMLKDVRNFLIMYSVFQMGLTCIYYSLLQGQPGFTSFHTAFVSTYLIMFGLADSDVMLYTLEYPKQYVLTIFFMLHYLAVVIVLLNILIATMASTSQTILDQVDGHVRLNNIRSIVITELAIPAKLEPKVQNTIRTTIEALRQKSRDLDVAESVHNSLLEKTLSESSRIIMELRAENAQHCKTIETLRRQQVEAIENNSKALENVEKRIVSCEITRCDIEAAGANKKQSYLVD</sequence>
<dbReference type="EMBL" id="JNBS01002085">
    <property type="protein sequence ID" value="OQR95575.1"/>
    <property type="molecule type" value="Genomic_DNA"/>
</dbReference>
<dbReference type="InterPro" id="IPR002110">
    <property type="entry name" value="Ankyrin_rpt"/>
</dbReference>
<evidence type="ECO:0000256" key="8">
    <source>
        <dbReference type="SAM" id="Coils"/>
    </source>
</evidence>
<dbReference type="PANTHER" id="PTHR24193:SF121">
    <property type="entry name" value="ADA2A-CONTAINING COMPLEX COMPONENT 3, ISOFORM D"/>
    <property type="match status" value="1"/>
</dbReference>
<feature type="transmembrane region" description="Helical" evidence="9">
    <location>
        <begin position="458"/>
        <end position="479"/>
    </location>
</feature>